<protein>
    <submittedName>
        <fullName evidence="1">Uncharacterized protein</fullName>
    </submittedName>
</protein>
<name>A0A7J8EZS4_ROUAE</name>
<proteinExistence type="predicted"/>
<evidence type="ECO:0000313" key="2">
    <source>
        <dbReference type="Proteomes" id="UP000593571"/>
    </source>
</evidence>
<dbReference type="Proteomes" id="UP000593571">
    <property type="component" value="Unassembled WGS sequence"/>
</dbReference>
<dbReference type="EMBL" id="JACASE010000008">
    <property type="protein sequence ID" value="KAF6440997.1"/>
    <property type="molecule type" value="Genomic_DNA"/>
</dbReference>
<organism evidence="1 2">
    <name type="scientific">Rousettus aegyptiacus</name>
    <name type="common">Egyptian fruit bat</name>
    <name type="synonym">Pteropus aegyptiacus</name>
    <dbReference type="NCBI Taxonomy" id="9407"/>
    <lineage>
        <taxon>Eukaryota</taxon>
        <taxon>Metazoa</taxon>
        <taxon>Chordata</taxon>
        <taxon>Craniata</taxon>
        <taxon>Vertebrata</taxon>
        <taxon>Euteleostomi</taxon>
        <taxon>Mammalia</taxon>
        <taxon>Eutheria</taxon>
        <taxon>Laurasiatheria</taxon>
        <taxon>Chiroptera</taxon>
        <taxon>Yinpterochiroptera</taxon>
        <taxon>Pteropodoidea</taxon>
        <taxon>Pteropodidae</taxon>
        <taxon>Rousettinae</taxon>
        <taxon>Rousettus</taxon>
    </lineage>
</organism>
<evidence type="ECO:0000313" key="1">
    <source>
        <dbReference type="EMBL" id="KAF6440997.1"/>
    </source>
</evidence>
<sequence length="121" mass="13068">MPGRCPRVDERDSRVLSCSGQTWSLLVPCLPGIFSIECAQHVPDLRHWPFSLLLIPQLLKWLGSCGGGRPIMKTVGQVSLGSSAEKVILDPGTRITCLEGLCGWPAPCFMETDLSSHPGPA</sequence>
<dbReference type="AlphaFoldDB" id="A0A7J8EZS4"/>
<reference evidence="1 2" key="1">
    <citation type="journal article" date="2020" name="Nature">
        <title>Six reference-quality genomes reveal evolution of bat adaptations.</title>
        <authorList>
            <person name="Jebb D."/>
            <person name="Huang Z."/>
            <person name="Pippel M."/>
            <person name="Hughes G.M."/>
            <person name="Lavrichenko K."/>
            <person name="Devanna P."/>
            <person name="Winkler S."/>
            <person name="Jermiin L.S."/>
            <person name="Skirmuntt E.C."/>
            <person name="Katzourakis A."/>
            <person name="Burkitt-Gray L."/>
            <person name="Ray D.A."/>
            <person name="Sullivan K.A.M."/>
            <person name="Roscito J.G."/>
            <person name="Kirilenko B.M."/>
            <person name="Davalos L.M."/>
            <person name="Corthals A.P."/>
            <person name="Power M.L."/>
            <person name="Jones G."/>
            <person name="Ransome R.D."/>
            <person name="Dechmann D.K.N."/>
            <person name="Locatelli A.G."/>
            <person name="Puechmaille S.J."/>
            <person name="Fedrigo O."/>
            <person name="Jarvis E.D."/>
            <person name="Hiller M."/>
            <person name="Vernes S.C."/>
            <person name="Myers E.W."/>
            <person name="Teeling E.C."/>
        </authorList>
    </citation>
    <scope>NUCLEOTIDE SEQUENCE [LARGE SCALE GENOMIC DNA]</scope>
    <source>
        <strain evidence="1">MRouAeg1</strain>
        <tissue evidence="1">Muscle</tissue>
    </source>
</reference>
<accession>A0A7J8EZS4</accession>
<gene>
    <name evidence="1" type="ORF">HJG63_012226</name>
</gene>
<comment type="caution">
    <text evidence="1">The sequence shown here is derived from an EMBL/GenBank/DDBJ whole genome shotgun (WGS) entry which is preliminary data.</text>
</comment>
<keyword evidence="2" id="KW-1185">Reference proteome</keyword>